<feature type="transmembrane region" description="Helical" evidence="1">
    <location>
        <begin position="118"/>
        <end position="138"/>
    </location>
</feature>
<feature type="transmembrane region" description="Helical" evidence="1">
    <location>
        <begin position="44"/>
        <end position="62"/>
    </location>
</feature>
<feature type="transmembrane region" description="Helical" evidence="1">
    <location>
        <begin position="82"/>
        <end position="106"/>
    </location>
</feature>
<sequence length="155" mass="17766">MWQKALTVISGERYTALFALNMAGLYLLPGLFDGRPWQPTPMRFFVFLALFYLMAVLFRSCYRYRISYLAALPDRMDPPWLFRLTVFCIEWVKAAAGTVLVIWWVGGLLFIHDFFGQHSLVIPWLVGLAHSGLIYLLAQLNVNLFDLIANGATQD</sequence>
<keyword evidence="1" id="KW-0472">Membrane</keyword>
<keyword evidence="3" id="KW-1185">Reference proteome</keyword>
<name>A0A5D3WH48_9BACT</name>
<dbReference type="OrthoDB" id="5401987at2"/>
<accession>A0A5D3WH48</accession>
<dbReference type="AlphaFoldDB" id="A0A5D3WH48"/>
<dbReference type="Proteomes" id="UP000324159">
    <property type="component" value="Unassembled WGS sequence"/>
</dbReference>
<proteinExistence type="predicted"/>
<gene>
    <name evidence="2" type="ORF">EDC39_11324</name>
</gene>
<reference evidence="2 3" key="1">
    <citation type="submission" date="2019-07" db="EMBL/GenBank/DDBJ databases">
        <title>Genomic Encyclopedia of Type Strains, Phase IV (KMG-IV): sequencing the most valuable type-strain genomes for metagenomic binning, comparative biology and taxonomic classification.</title>
        <authorList>
            <person name="Goeker M."/>
        </authorList>
    </citation>
    <scope>NUCLEOTIDE SEQUENCE [LARGE SCALE GENOMIC DNA]</scope>
    <source>
        <strain evidence="2 3">SS015</strain>
    </source>
</reference>
<organism evidence="2 3">
    <name type="scientific">Geothermobacter ehrlichii</name>
    <dbReference type="NCBI Taxonomy" id="213224"/>
    <lineage>
        <taxon>Bacteria</taxon>
        <taxon>Pseudomonadati</taxon>
        <taxon>Thermodesulfobacteriota</taxon>
        <taxon>Desulfuromonadia</taxon>
        <taxon>Desulfuromonadales</taxon>
        <taxon>Geothermobacteraceae</taxon>
        <taxon>Geothermobacter</taxon>
    </lineage>
</organism>
<evidence type="ECO:0000256" key="1">
    <source>
        <dbReference type="SAM" id="Phobius"/>
    </source>
</evidence>
<dbReference type="EMBL" id="VNIB01000013">
    <property type="protein sequence ID" value="TYO96635.1"/>
    <property type="molecule type" value="Genomic_DNA"/>
</dbReference>
<evidence type="ECO:0000313" key="2">
    <source>
        <dbReference type="EMBL" id="TYO96635.1"/>
    </source>
</evidence>
<keyword evidence="1" id="KW-0812">Transmembrane</keyword>
<keyword evidence="1" id="KW-1133">Transmembrane helix</keyword>
<comment type="caution">
    <text evidence="2">The sequence shown here is derived from an EMBL/GenBank/DDBJ whole genome shotgun (WGS) entry which is preliminary data.</text>
</comment>
<feature type="transmembrane region" description="Helical" evidence="1">
    <location>
        <begin position="14"/>
        <end position="32"/>
    </location>
</feature>
<protein>
    <submittedName>
        <fullName evidence="2">Uncharacterized protein</fullName>
    </submittedName>
</protein>
<evidence type="ECO:0000313" key="3">
    <source>
        <dbReference type="Proteomes" id="UP000324159"/>
    </source>
</evidence>
<dbReference type="RefSeq" id="WP_148896707.1">
    <property type="nucleotide sequence ID" value="NZ_VNIB01000013.1"/>
</dbReference>